<comment type="caution">
    <text evidence="2">The sequence shown here is derived from an EMBL/GenBank/DDBJ whole genome shotgun (WGS) entry which is preliminary data.</text>
</comment>
<feature type="compositionally biased region" description="Polar residues" evidence="1">
    <location>
        <begin position="69"/>
        <end position="80"/>
    </location>
</feature>
<evidence type="ECO:0000256" key="1">
    <source>
        <dbReference type="SAM" id="MobiDB-lite"/>
    </source>
</evidence>
<evidence type="ECO:0000313" key="2">
    <source>
        <dbReference type="EMBL" id="KAE8286120.1"/>
    </source>
</evidence>
<dbReference type="Proteomes" id="UP000424527">
    <property type="component" value="Unassembled WGS sequence"/>
</dbReference>
<name>A0A6G0I3W8_LARCR</name>
<dbReference type="AlphaFoldDB" id="A0A6G0I3W8"/>
<dbReference type="EMBL" id="REGW02000015">
    <property type="protein sequence ID" value="KAE8286120.1"/>
    <property type="molecule type" value="Genomic_DNA"/>
</dbReference>
<keyword evidence="3" id="KW-1185">Reference proteome</keyword>
<protein>
    <submittedName>
        <fullName evidence="2">Uncharacterized protein</fullName>
    </submittedName>
</protein>
<feature type="compositionally biased region" description="Pro residues" evidence="1">
    <location>
        <begin position="82"/>
        <end position="91"/>
    </location>
</feature>
<gene>
    <name evidence="2" type="ORF">D5F01_LYC15800</name>
</gene>
<proteinExistence type="predicted"/>
<reference evidence="2 3" key="1">
    <citation type="submission" date="2019-07" db="EMBL/GenBank/DDBJ databases">
        <title>Chromosome genome assembly for large yellow croaker.</title>
        <authorList>
            <person name="Xiao S."/>
        </authorList>
    </citation>
    <scope>NUCLEOTIDE SEQUENCE [LARGE SCALE GENOMIC DNA]</scope>
    <source>
        <strain evidence="2">JMULYC20181020</strain>
        <tissue evidence="2">Muscle</tissue>
    </source>
</reference>
<evidence type="ECO:0000313" key="3">
    <source>
        <dbReference type="Proteomes" id="UP000424527"/>
    </source>
</evidence>
<organism evidence="2 3">
    <name type="scientific">Larimichthys crocea</name>
    <name type="common">Large yellow croaker</name>
    <name type="synonym">Pseudosciaena crocea</name>
    <dbReference type="NCBI Taxonomy" id="215358"/>
    <lineage>
        <taxon>Eukaryota</taxon>
        <taxon>Metazoa</taxon>
        <taxon>Chordata</taxon>
        <taxon>Craniata</taxon>
        <taxon>Vertebrata</taxon>
        <taxon>Euteleostomi</taxon>
        <taxon>Actinopterygii</taxon>
        <taxon>Neopterygii</taxon>
        <taxon>Teleostei</taxon>
        <taxon>Neoteleostei</taxon>
        <taxon>Acanthomorphata</taxon>
        <taxon>Eupercaria</taxon>
        <taxon>Sciaenidae</taxon>
        <taxon>Larimichthys</taxon>
    </lineage>
</organism>
<accession>A0A6G0I3W8</accession>
<feature type="region of interest" description="Disordered" evidence="1">
    <location>
        <begin position="160"/>
        <end position="179"/>
    </location>
</feature>
<feature type="region of interest" description="Disordered" evidence="1">
    <location>
        <begin position="69"/>
        <end position="94"/>
    </location>
</feature>
<sequence>MDDVREEGEDEETRCRSLDAVNLGNLMDDDIYCNLRRTTPPIIRKDVVKPEINTECIYSDLKAVHSRSNPRLQPFSSALSQPVPPPPPCTPPLSDFFALPKPRYQWQPPVNNNIQPGCNAQAQAVDDMKEMEEAISSSRATPTEAPGSFKHRLAEIISKDLAKFQPPLPSGPGSPTLYD</sequence>